<dbReference type="InterPro" id="IPR017900">
    <property type="entry name" value="4Fe4S_Fe_S_CS"/>
</dbReference>
<dbReference type="GO" id="GO:0046872">
    <property type="term" value="F:metal ion binding"/>
    <property type="evidence" value="ECO:0007669"/>
    <property type="project" value="UniProtKB-KW"/>
</dbReference>
<dbReference type="RefSeq" id="WP_008871407.1">
    <property type="nucleotide sequence ID" value="NZ_ACJN02000003.1"/>
</dbReference>
<name>D6STP2_9BACT</name>
<dbReference type="Gene3D" id="3.30.70.20">
    <property type="match status" value="2"/>
</dbReference>
<dbReference type="SUPFAM" id="SSF54862">
    <property type="entry name" value="4Fe-4S ferredoxins"/>
    <property type="match status" value="1"/>
</dbReference>
<proteinExistence type="predicted"/>
<accession>D6STP2</accession>
<dbReference type="EMBL" id="ACJN02000003">
    <property type="protein sequence ID" value="EFI34058.1"/>
    <property type="molecule type" value="Genomic_DNA"/>
</dbReference>
<evidence type="ECO:0000256" key="5">
    <source>
        <dbReference type="ARBA" id="ARBA00022982"/>
    </source>
</evidence>
<dbReference type="eggNOG" id="COG0437">
    <property type="taxonomic scope" value="Bacteria"/>
</dbReference>
<evidence type="ECO:0000259" key="8">
    <source>
        <dbReference type="PROSITE" id="PS51379"/>
    </source>
</evidence>
<dbReference type="CDD" id="cd10553">
    <property type="entry name" value="PhsB_like"/>
    <property type="match status" value="1"/>
</dbReference>
<dbReference type="OrthoDB" id="9789030at2"/>
<dbReference type="PANTHER" id="PTHR43177:SF5">
    <property type="entry name" value="ANAEROBIC DIMETHYL SULFOXIDE REDUCTASE CHAIN B-RELATED"/>
    <property type="match status" value="1"/>
</dbReference>
<evidence type="ECO:0000256" key="6">
    <source>
        <dbReference type="ARBA" id="ARBA00023004"/>
    </source>
</evidence>
<dbReference type="Proteomes" id="UP000005496">
    <property type="component" value="Unassembled WGS sequence"/>
</dbReference>
<dbReference type="InterPro" id="IPR017896">
    <property type="entry name" value="4Fe4S_Fe-S-bd"/>
</dbReference>
<evidence type="ECO:0000256" key="3">
    <source>
        <dbReference type="ARBA" id="ARBA00022723"/>
    </source>
</evidence>
<evidence type="ECO:0000256" key="1">
    <source>
        <dbReference type="ARBA" id="ARBA00022448"/>
    </source>
</evidence>
<keyword evidence="1" id="KW-0813">Transport</keyword>
<sequence length="171" mass="19259">MSSYLIKINGKRCISCKACEVHCKAKNRVPEGARLGQLVTIGPVKRKEKPRYLNLFLPCFHCETPWCVHACPTGALYKRDKDGIVMVQEELCVGCKACIMSCPWDIPQWDETNGRIMKCDYCSDRIDRGEKPACVTACTAHALSFIDPNQASARTRESFASRVLLSRQDKK</sequence>
<evidence type="ECO:0000313" key="9">
    <source>
        <dbReference type="EMBL" id="EFI34058.1"/>
    </source>
</evidence>
<dbReference type="PROSITE" id="PS51379">
    <property type="entry name" value="4FE4S_FER_2"/>
    <property type="match status" value="3"/>
</dbReference>
<reference evidence="9" key="1">
    <citation type="submission" date="2010-05" db="EMBL/GenBank/DDBJ databases">
        <title>The draft genome of Desulfonatronospira thiodismutans ASO3-1.</title>
        <authorList>
            <consortium name="US DOE Joint Genome Institute (JGI-PGF)"/>
            <person name="Lucas S."/>
            <person name="Copeland A."/>
            <person name="Lapidus A."/>
            <person name="Cheng J.-F."/>
            <person name="Bruce D."/>
            <person name="Goodwin L."/>
            <person name="Pitluck S."/>
            <person name="Chertkov O."/>
            <person name="Brettin T."/>
            <person name="Detter J.C."/>
            <person name="Han C."/>
            <person name="Land M.L."/>
            <person name="Hauser L."/>
            <person name="Kyrpides N."/>
            <person name="Mikhailova N."/>
            <person name="Muyzer G."/>
            <person name="Woyke T."/>
        </authorList>
    </citation>
    <scope>NUCLEOTIDE SEQUENCE [LARGE SCALE GENOMIC DNA]</scope>
    <source>
        <strain evidence="9">ASO3-1</strain>
    </source>
</reference>
<keyword evidence="10" id="KW-1185">Reference proteome</keyword>
<feature type="domain" description="4Fe-4S ferredoxin-type" evidence="8">
    <location>
        <begin position="49"/>
        <end position="81"/>
    </location>
</feature>
<feature type="domain" description="4Fe-4S ferredoxin-type" evidence="8">
    <location>
        <begin position="4"/>
        <end position="33"/>
    </location>
</feature>
<gene>
    <name evidence="9" type="ORF">Dthio_PD1397</name>
</gene>
<dbReference type="AlphaFoldDB" id="D6STP2"/>
<organism evidence="9 10">
    <name type="scientific">Desulfonatronospira thiodismutans ASO3-1</name>
    <dbReference type="NCBI Taxonomy" id="555779"/>
    <lineage>
        <taxon>Bacteria</taxon>
        <taxon>Pseudomonadati</taxon>
        <taxon>Thermodesulfobacteriota</taxon>
        <taxon>Desulfovibrionia</taxon>
        <taxon>Desulfovibrionales</taxon>
        <taxon>Desulfonatronovibrionaceae</taxon>
        <taxon>Desulfonatronospira</taxon>
    </lineage>
</organism>
<feature type="domain" description="4Fe-4S ferredoxin-type" evidence="8">
    <location>
        <begin position="83"/>
        <end position="112"/>
    </location>
</feature>
<keyword evidence="2" id="KW-0004">4Fe-4S</keyword>
<protein>
    <submittedName>
        <fullName evidence="9">4Fe-4S ferredoxin iron-sulfur binding domain protein</fullName>
    </submittedName>
</protein>
<keyword evidence="4" id="KW-0677">Repeat</keyword>
<dbReference type="PANTHER" id="PTHR43177">
    <property type="entry name" value="PROTEIN NRFC"/>
    <property type="match status" value="1"/>
</dbReference>
<keyword evidence="7" id="KW-0411">Iron-sulfur</keyword>
<dbReference type="GO" id="GO:0051539">
    <property type="term" value="F:4 iron, 4 sulfur cluster binding"/>
    <property type="evidence" value="ECO:0007669"/>
    <property type="project" value="UniProtKB-KW"/>
</dbReference>
<dbReference type="Pfam" id="PF13247">
    <property type="entry name" value="Fer4_11"/>
    <property type="match status" value="1"/>
</dbReference>
<dbReference type="PROSITE" id="PS00198">
    <property type="entry name" value="4FE4S_FER_1"/>
    <property type="match status" value="1"/>
</dbReference>
<evidence type="ECO:0000256" key="7">
    <source>
        <dbReference type="ARBA" id="ARBA00023014"/>
    </source>
</evidence>
<keyword evidence="6" id="KW-0408">Iron</keyword>
<dbReference type="InterPro" id="IPR050954">
    <property type="entry name" value="ET_IronSulfur_Cluster-Binding"/>
</dbReference>
<evidence type="ECO:0000256" key="4">
    <source>
        <dbReference type="ARBA" id="ARBA00022737"/>
    </source>
</evidence>
<keyword evidence="5" id="KW-0249">Electron transport</keyword>
<keyword evidence="3" id="KW-0479">Metal-binding</keyword>
<evidence type="ECO:0000313" key="10">
    <source>
        <dbReference type="Proteomes" id="UP000005496"/>
    </source>
</evidence>
<comment type="caution">
    <text evidence="9">The sequence shown here is derived from an EMBL/GenBank/DDBJ whole genome shotgun (WGS) entry which is preliminary data.</text>
</comment>
<evidence type="ECO:0000256" key="2">
    <source>
        <dbReference type="ARBA" id="ARBA00022485"/>
    </source>
</evidence>